<accession>A0AAF0QKU5</accession>
<proteinExistence type="predicted"/>
<gene>
    <name evidence="2" type="ORF">MTR67_018526</name>
</gene>
<name>A0AAF0QKU5_SOLVR</name>
<evidence type="ECO:0000313" key="3">
    <source>
        <dbReference type="Proteomes" id="UP001234989"/>
    </source>
</evidence>
<organism evidence="2 3">
    <name type="scientific">Solanum verrucosum</name>
    <dbReference type="NCBI Taxonomy" id="315347"/>
    <lineage>
        <taxon>Eukaryota</taxon>
        <taxon>Viridiplantae</taxon>
        <taxon>Streptophyta</taxon>
        <taxon>Embryophyta</taxon>
        <taxon>Tracheophyta</taxon>
        <taxon>Spermatophyta</taxon>
        <taxon>Magnoliopsida</taxon>
        <taxon>eudicotyledons</taxon>
        <taxon>Gunneridae</taxon>
        <taxon>Pentapetalae</taxon>
        <taxon>asterids</taxon>
        <taxon>lamiids</taxon>
        <taxon>Solanales</taxon>
        <taxon>Solanaceae</taxon>
        <taxon>Solanoideae</taxon>
        <taxon>Solaneae</taxon>
        <taxon>Solanum</taxon>
    </lineage>
</organism>
<dbReference type="EMBL" id="CP133615">
    <property type="protein sequence ID" value="WMV25141.1"/>
    <property type="molecule type" value="Genomic_DNA"/>
</dbReference>
<keyword evidence="1" id="KW-0472">Membrane</keyword>
<keyword evidence="1" id="KW-1133">Transmembrane helix</keyword>
<evidence type="ECO:0000256" key="1">
    <source>
        <dbReference type="SAM" id="Phobius"/>
    </source>
</evidence>
<keyword evidence="1" id="KW-0812">Transmembrane</keyword>
<reference evidence="2" key="1">
    <citation type="submission" date="2023-08" db="EMBL/GenBank/DDBJ databases">
        <title>A de novo genome assembly of Solanum verrucosum Schlechtendal, a Mexican diploid species geographically isolated from the other diploid A-genome species in potato relatives.</title>
        <authorList>
            <person name="Hosaka K."/>
        </authorList>
    </citation>
    <scope>NUCLEOTIDE SEQUENCE</scope>
    <source>
        <tissue evidence="2">Young leaves</tissue>
    </source>
</reference>
<dbReference type="Proteomes" id="UP001234989">
    <property type="component" value="Chromosome 4"/>
</dbReference>
<sequence length="101" mass="11213">MPSSPRFRHARNKNTDVSASFTTGNCQLKVQNFAKKLHFMIVSVVYRRRGVLLFAPLLYISGILLYMGALGFDASRTSGGGTGLPPIRSVYWSPQVFGQIF</sequence>
<dbReference type="AlphaFoldDB" id="A0AAF0QKU5"/>
<evidence type="ECO:0000313" key="2">
    <source>
        <dbReference type="EMBL" id="WMV25141.1"/>
    </source>
</evidence>
<protein>
    <submittedName>
        <fullName evidence="2">Uncharacterized protein</fullName>
    </submittedName>
</protein>
<feature type="transmembrane region" description="Helical" evidence="1">
    <location>
        <begin position="50"/>
        <end position="69"/>
    </location>
</feature>
<keyword evidence="3" id="KW-1185">Reference proteome</keyword>